<dbReference type="InterPro" id="IPR021842">
    <property type="entry name" value="DUF3435"/>
</dbReference>
<dbReference type="PANTHER" id="PTHR37535">
    <property type="entry name" value="FLUG DOMAIN PROTEIN"/>
    <property type="match status" value="1"/>
</dbReference>
<evidence type="ECO:0000313" key="2">
    <source>
        <dbReference type="Proteomes" id="UP000184300"/>
    </source>
</evidence>
<sequence length="326" mass="37454">MDRLFNYDLRRRMTKLVCTTLTIDYELDLGAKTQPPINIDDLLSSTYHLIALSTLRKMMTSTTARPGTLVVSSGYMRKGKDALKWKDIELFMVKHPEEPSCQTLLMRRDDNLAFCAIQDIIEYAIVDGAFANHRLSTPLHIADNVKEIPIFRKAVKDSKGNWVTSPTEAWTYEDLREYELAAAKSAGDENPGSLYKYQKGAAANINPSAPQELSDARKQEVEKDKELNNLIAHHDKLRAQLIAIHHQLQKGKRTNLYGEFIKAGNRVRAHKKKLLRSAEDAQRKEFFGAVGNVIIKQNYQGKPIQFDPNYYYYYYYYYSYTHLSAL</sequence>
<dbReference type="Pfam" id="PF11917">
    <property type="entry name" value="DUF3435"/>
    <property type="match status" value="2"/>
</dbReference>
<dbReference type="STRING" id="1160497.A0A1L9V9G8"/>
<evidence type="ECO:0000313" key="1">
    <source>
        <dbReference type="EMBL" id="OJJ80482.1"/>
    </source>
</evidence>
<dbReference type="Proteomes" id="UP000184300">
    <property type="component" value="Unassembled WGS sequence"/>
</dbReference>
<organism evidence="1 2">
    <name type="scientific">Aspergillus glaucus CBS 516.65</name>
    <dbReference type="NCBI Taxonomy" id="1160497"/>
    <lineage>
        <taxon>Eukaryota</taxon>
        <taxon>Fungi</taxon>
        <taxon>Dikarya</taxon>
        <taxon>Ascomycota</taxon>
        <taxon>Pezizomycotina</taxon>
        <taxon>Eurotiomycetes</taxon>
        <taxon>Eurotiomycetidae</taxon>
        <taxon>Eurotiales</taxon>
        <taxon>Aspergillaceae</taxon>
        <taxon>Aspergillus</taxon>
        <taxon>Aspergillus subgen. Aspergillus</taxon>
    </lineage>
</organism>
<proteinExistence type="predicted"/>
<keyword evidence="2" id="KW-1185">Reference proteome</keyword>
<dbReference type="GeneID" id="34465612"/>
<dbReference type="AlphaFoldDB" id="A0A1L9V9G8"/>
<dbReference type="OrthoDB" id="4485682at2759"/>
<name>A0A1L9V9G8_ASPGL</name>
<dbReference type="EMBL" id="KV878910">
    <property type="protein sequence ID" value="OJJ80482.1"/>
    <property type="molecule type" value="Genomic_DNA"/>
</dbReference>
<dbReference type="PANTHER" id="PTHR37535:SF4">
    <property type="entry name" value="FLUG DOMAIN-CONTAINING PROTEIN"/>
    <property type="match status" value="1"/>
</dbReference>
<dbReference type="RefSeq" id="XP_022397180.1">
    <property type="nucleotide sequence ID" value="XM_022549352.1"/>
</dbReference>
<dbReference type="VEuPathDB" id="FungiDB:ASPGLDRAFT_69288"/>
<gene>
    <name evidence="1" type="ORF">ASPGLDRAFT_69288</name>
</gene>
<protein>
    <submittedName>
        <fullName evidence="1">Uncharacterized protein</fullName>
    </submittedName>
</protein>
<reference evidence="2" key="1">
    <citation type="journal article" date="2017" name="Genome Biol.">
        <title>Comparative genomics reveals high biological diversity and specific adaptations in the industrially and medically important fungal genus Aspergillus.</title>
        <authorList>
            <person name="de Vries R.P."/>
            <person name="Riley R."/>
            <person name="Wiebenga A."/>
            <person name="Aguilar-Osorio G."/>
            <person name="Amillis S."/>
            <person name="Uchima C.A."/>
            <person name="Anderluh G."/>
            <person name="Asadollahi M."/>
            <person name="Askin M."/>
            <person name="Barry K."/>
            <person name="Battaglia E."/>
            <person name="Bayram O."/>
            <person name="Benocci T."/>
            <person name="Braus-Stromeyer S.A."/>
            <person name="Caldana C."/>
            <person name="Canovas D."/>
            <person name="Cerqueira G.C."/>
            <person name="Chen F."/>
            <person name="Chen W."/>
            <person name="Choi C."/>
            <person name="Clum A."/>
            <person name="Dos Santos R.A."/>
            <person name="Damasio A.R."/>
            <person name="Diallinas G."/>
            <person name="Emri T."/>
            <person name="Fekete E."/>
            <person name="Flipphi M."/>
            <person name="Freyberg S."/>
            <person name="Gallo A."/>
            <person name="Gournas C."/>
            <person name="Habgood R."/>
            <person name="Hainaut M."/>
            <person name="Harispe M.L."/>
            <person name="Henrissat B."/>
            <person name="Hilden K.S."/>
            <person name="Hope R."/>
            <person name="Hossain A."/>
            <person name="Karabika E."/>
            <person name="Karaffa L."/>
            <person name="Karanyi Z."/>
            <person name="Krasevec N."/>
            <person name="Kuo A."/>
            <person name="Kusch H."/>
            <person name="LaButti K."/>
            <person name="Lagendijk E.L."/>
            <person name="Lapidus A."/>
            <person name="Levasseur A."/>
            <person name="Lindquist E."/>
            <person name="Lipzen A."/>
            <person name="Logrieco A.F."/>
            <person name="MacCabe A."/>
            <person name="Maekelae M.R."/>
            <person name="Malavazi I."/>
            <person name="Melin P."/>
            <person name="Meyer V."/>
            <person name="Mielnichuk N."/>
            <person name="Miskei M."/>
            <person name="Molnar A.P."/>
            <person name="Mule G."/>
            <person name="Ngan C.Y."/>
            <person name="Orejas M."/>
            <person name="Orosz E."/>
            <person name="Ouedraogo J.P."/>
            <person name="Overkamp K.M."/>
            <person name="Park H.-S."/>
            <person name="Perrone G."/>
            <person name="Piumi F."/>
            <person name="Punt P.J."/>
            <person name="Ram A.F."/>
            <person name="Ramon A."/>
            <person name="Rauscher S."/>
            <person name="Record E."/>
            <person name="Riano-Pachon D.M."/>
            <person name="Robert V."/>
            <person name="Roehrig J."/>
            <person name="Ruller R."/>
            <person name="Salamov A."/>
            <person name="Salih N.S."/>
            <person name="Samson R.A."/>
            <person name="Sandor E."/>
            <person name="Sanguinetti M."/>
            <person name="Schuetze T."/>
            <person name="Sepcic K."/>
            <person name="Shelest E."/>
            <person name="Sherlock G."/>
            <person name="Sophianopoulou V."/>
            <person name="Squina F.M."/>
            <person name="Sun H."/>
            <person name="Susca A."/>
            <person name="Todd R.B."/>
            <person name="Tsang A."/>
            <person name="Unkles S.E."/>
            <person name="van de Wiele N."/>
            <person name="van Rossen-Uffink D."/>
            <person name="Oliveira J.V."/>
            <person name="Vesth T.C."/>
            <person name="Visser J."/>
            <person name="Yu J.-H."/>
            <person name="Zhou M."/>
            <person name="Andersen M.R."/>
            <person name="Archer D.B."/>
            <person name="Baker S.E."/>
            <person name="Benoit I."/>
            <person name="Brakhage A.A."/>
            <person name="Braus G.H."/>
            <person name="Fischer R."/>
            <person name="Frisvad J.C."/>
            <person name="Goldman G.H."/>
            <person name="Houbraken J."/>
            <person name="Oakley B."/>
            <person name="Pocsi I."/>
            <person name="Scazzocchio C."/>
            <person name="Seiboth B."/>
            <person name="vanKuyk P.A."/>
            <person name="Wortman J."/>
            <person name="Dyer P.S."/>
            <person name="Grigoriev I.V."/>
        </authorList>
    </citation>
    <scope>NUCLEOTIDE SEQUENCE [LARGE SCALE GENOMIC DNA]</scope>
    <source>
        <strain evidence="2">CBS 516.65</strain>
    </source>
</reference>
<accession>A0A1L9V9G8</accession>